<dbReference type="STRING" id="1465490.SAMN05444277_11684"/>
<evidence type="ECO:0000313" key="5">
    <source>
        <dbReference type="Proteomes" id="UP000199031"/>
    </source>
</evidence>
<organism evidence="4 5">
    <name type="scientific">Parafilimonas terrae</name>
    <dbReference type="NCBI Taxonomy" id="1465490"/>
    <lineage>
        <taxon>Bacteria</taxon>
        <taxon>Pseudomonadati</taxon>
        <taxon>Bacteroidota</taxon>
        <taxon>Chitinophagia</taxon>
        <taxon>Chitinophagales</taxon>
        <taxon>Chitinophagaceae</taxon>
        <taxon>Parafilimonas</taxon>
    </lineage>
</organism>
<dbReference type="Gene3D" id="3.40.50.300">
    <property type="entry name" value="P-loop containing nucleotide triphosphate hydrolases"/>
    <property type="match status" value="1"/>
</dbReference>
<sequence>MKRDLPNLIIAGIHKAATTSLYTYLTSHPDVYGPGKKEIHYFTPIRFNKDIKKVEEYKDFYKNWKNEKYAIDASPSYIYGGKTLMHKMIEILPPHKIIIILRNPVDRFISNYNYLKSKLFIEDFYTLNLFIDKCLEEEKKALRDDDFSRAIMEGRYIDFIPEWIEYYKENFKIIYFEDLVKNTKIVMKELAIWLDIDRTIFEKMVYTEENKTIFVKNKIMHKSALYFNHKFEIFWRKNLKLKIFFRNAYYNLNKKRMDKQNINSEEVKRLTSIYSDSNKKLLTYLKSNDLPLPEWLK</sequence>
<dbReference type="EMBL" id="FOXQ01000016">
    <property type="protein sequence ID" value="SFQ51482.1"/>
    <property type="molecule type" value="Genomic_DNA"/>
</dbReference>
<dbReference type="Proteomes" id="UP000199031">
    <property type="component" value="Unassembled WGS sequence"/>
</dbReference>
<dbReference type="AlphaFoldDB" id="A0A1I5Z4U3"/>
<feature type="domain" description="Sulfotransferase" evidence="3">
    <location>
        <begin position="7"/>
        <end position="234"/>
    </location>
</feature>
<name>A0A1I5Z4U3_9BACT</name>
<dbReference type="InterPro" id="IPR037359">
    <property type="entry name" value="NST/OST"/>
</dbReference>
<evidence type="ECO:0000259" key="3">
    <source>
        <dbReference type="Pfam" id="PF00685"/>
    </source>
</evidence>
<proteinExistence type="predicted"/>
<protein>
    <submittedName>
        <fullName evidence="4">Sulfotransferase domain-containing protein</fullName>
    </submittedName>
</protein>
<dbReference type="GO" id="GO:0008146">
    <property type="term" value="F:sulfotransferase activity"/>
    <property type="evidence" value="ECO:0007669"/>
    <property type="project" value="InterPro"/>
</dbReference>
<dbReference type="InterPro" id="IPR027417">
    <property type="entry name" value="P-loop_NTPase"/>
</dbReference>
<evidence type="ECO:0000256" key="2">
    <source>
        <dbReference type="ARBA" id="ARBA00023180"/>
    </source>
</evidence>
<keyword evidence="2" id="KW-0325">Glycoprotein</keyword>
<evidence type="ECO:0000313" key="4">
    <source>
        <dbReference type="EMBL" id="SFQ51482.1"/>
    </source>
</evidence>
<dbReference type="Pfam" id="PF00685">
    <property type="entry name" value="Sulfotransfer_1"/>
    <property type="match status" value="1"/>
</dbReference>
<reference evidence="4 5" key="1">
    <citation type="submission" date="2016-10" db="EMBL/GenBank/DDBJ databases">
        <authorList>
            <person name="de Groot N.N."/>
        </authorList>
    </citation>
    <scope>NUCLEOTIDE SEQUENCE [LARGE SCALE GENOMIC DNA]</scope>
    <source>
        <strain evidence="4 5">DSM 28286</strain>
    </source>
</reference>
<gene>
    <name evidence="4" type="ORF">SAMN05444277_11684</name>
</gene>
<dbReference type="InterPro" id="IPR000863">
    <property type="entry name" value="Sulfotransferase_dom"/>
</dbReference>
<evidence type="ECO:0000256" key="1">
    <source>
        <dbReference type="ARBA" id="ARBA00022679"/>
    </source>
</evidence>
<keyword evidence="5" id="KW-1185">Reference proteome</keyword>
<dbReference type="PANTHER" id="PTHR10605:SF56">
    <property type="entry name" value="BIFUNCTIONAL HEPARAN SULFATE N-DEACETYLASE_N-SULFOTRANSFERASE"/>
    <property type="match status" value="1"/>
</dbReference>
<accession>A0A1I5Z4U3</accession>
<dbReference type="SUPFAM" id="SSF52540">
    <property type="entry name" value="P-loop containing nucleoside triphosphate hydrolases"/>
    <property type="match status" value="1"/>
</dbReference>
<dbReference type="PANTHER" id="PTHR10605">
    <property type="entry name" value="HEPARAN SULFATE SULFOTRANSFERASE"/>
    <property type="match status" value="1"/>
</dbReference>
<keyword evidence="1 4" id="KW-0808">Transferase</keyword>